<protein>
    <submittedName>
        <fullName evidence="2">Uncharacterized protein</fullName>
    </submittedName>
</protein>
<evidence type="ECO:0000256" key="1">
    <source>
        <dbReference type="SAM" id="MobiDB-lite"/>
    </source>
</evidence>
<dbReference type="HOGENOM" id="CLU_2567560_0_0_6"/>
<accession>G9ZBM2</accession>
<organism evidence="2 3">
    <name type="scientific">Cardiobacterium valvarum F0432</name>
    <dbReference type="NCBI Taxonomy" id="797473"/>
    <lineage>
        <taxon>Bacteria</taxon>
        <taxon>Pseudomonadati</taxon>
        <taxon>Pseudomonadota</taxon>
        <taxon>Gammaproteobacteria</taxon>
        <taxon>Cardiobacteriales</taxon>
        <taxon>Cardiobacteriaceae</taxon>
        <taxon>Cardiobacterium</taxon>
    </lineage>
</organism>
<gene>
    <name evidence="2" type="ORF">HMPREF9080_00146</name>
</gene>
<name>G9ZBM2_9GAMM</name>
<dbReference type="AlphaFoldDB" id="G9ZBM2"/>
<proteinExistence type="predicted"/>
<dbReference type="EMBL" id="AGCM01000007">
    <property type="protein sequence ID" value="EHM56065.1"/>
    <property type="molecule type" value="Genomic_DNA"/>
</dbReference>
<feature type="compositionally biased region" description="Polar residues" evidence="1">
    <location>
        <begin position="16"/>
        <end position="25"/>
    </location>
</feature>
<comment type="caution">
    <text evidence="2">The sequence shown here is derived from an EMBL/GenBank/DDBJ whole genome shotgun (WGS) entry which is preliminary data.</text>
</comment>
<dbReference type="STRING" id="797473.HMPREF9080_00146"/>
<evidence type="ECO:0000313" key="2">
    <source>
        <dbReference type="EMBL" id="EHM56065.1"/>
    </source>
</evidence>
<reference evidence="2 3" key="1">
    <citation type="submission" date="2011-08" db="EMBL/GenBank/DDBJ databases">
        <authorList>
            <person name="Weinstock G."/>
            <person name="Sodergren E."/>
            <person name="Clifton S."/>
            <person name="Fulton L."/>
            <person name="Fulton B."/>
            <person name="Courtney L."/>
            <person name="Fronick C."/>
            <person name="Harrison M."/>
            <person name="Strong C."/>
            <person name="Farmer C."/>
            <person name="Delahaunty K."/>
            <person name="Markovic C."/>
            <person name="Hall O."/>
            <person name="Minx P."/>
            <person name="Tomlinson C."/>
            <person name="Mitreva M."/>
            <person name="Hou S."/>
            <person name="Chen J."/>
            <person name="Wollam A."/>
            <person name="Pepin K.H."/>
            <person name="Johnson M."/>
            <person name="Bhonagiri V."/>
            <person name="Zhang X."/>
            <person name="Suruliraj S."/>
            <person name="Warren W."/>
            <person name="Chinwalla A."/>
            <person name="Mardis E.R."/>
            <person name="Wilson R.K."/>
        </authorList>
    </citation>
    <scope>NUCLEOTIDE SEQUENCE [LARGE SCALE GENOMIC DNA]</scope>
    <source>
        <strain evidence="2 3">F0432</strain>
    </source>
</reference>
<feature type="region of interest" description="Disordered" evidence="1">
    <location>
        <begin position="1"/>
        <end position="25"/>
    </location>
</feature>
<evidence type="ECO:0000313" key="3">
    <source>
        <dbReference type="Proteomes" id="UP000004750"/>
    </source>
</evidence>
<sequence>MLKPIAANNIGEVKKPTSTNTQASTLTPMPAIFRPFTAIIVPIKATIAASGTNTMPKNRIPSTARTQAIIPATNRCYEIEY</sequence>
<dbReference type="Proteomes" id="UP000004750">
    <property type="component" value="Unassembled WGS sequence"/>
</dbReference>